<dbReference type="SUPFAM" id="SSF103481">
    <property type="entry name" value="Multidrug resistance efflux transporter EmrE"/>
    <property type="match status" value="2"/>
</dbReference>
<feature type="transmembrane region" description="Helical" evidence="5">
    <location>
        <begin position="156"/>
        <end position="176"/>
    </location>
</feature>
<evidence type="ECO:0000256" key="5">
    <source>
        <dbReference type="SAM" id="Phobius"/>
    </source>
</evidence>
<reference evidence="7 8" key="1">
    <citation type="submission" date="2018-03" db="EMBL/GenBank/DDBJ databases">
        <title>Genomic Encyclopedia of Archaeal and Bacterial Type Strains, Phase II (KMG-II): from individual species to whole genera.</title>
        <authorList>
            <person name="Goeker M."/>
        </authorList>
    </citation>
    <scope>NUCLEOTIDE SEQUENCE [LARGE SCALE GENOMIC DNA]</scope>
    <source>
        <strain evidence="7 8">DSM 17586</strain>
    </source>
</reference>
<dbReference type="PANTHER" id="PTHR22911">
    <property type="entry name" value="ACYL-MALONYL CONDENSING ENZYME-RELATED"/>
    <property type="match status" value="1"/>
</dbReference>
<feature type="domain" description="EamA" evidence="6">
    <location>
        <begin position="163"/>
        <end position="293"/>
    </location>
</feature>
<evidence type="ECO:0000256" key="1">
    <source>
        <dbReference type="ARBA" id="ARBA00004141"/>
    </source>
</evidence>
<keyword evidence="2 5" id="KW-0812">Transmembrane</keyword>
<evidence type="ECO:0000256" key="4">
    <source>
        <dbReference type="ARBA" id="ARBA00023136"/>
    </source>
</evidence>
<feature type="transmembrane region" description="Helical" evidence="5">
    <location>
        <begin position="281"/>
        <end position="298"/>
    </location>
</feature>
<name>A0A2P8F566_9GAMM</name>
<protein>
    <submittedName>
        <fullName evidence="7">EamA domain-containing membrane protein RarD</fullName>
    </submittedName>
</protein>
<feature type="transmembrane region" description="Helical" evidence="5">
    <location>
        <begin position="188"/>
        <end position="208"/>
    </location>
</feature>
<dbReference type="Gene3D" id="1.10.3730.20">
    <property type="match status" value="1"/>
</dbReference>
<gene>
    <name evidence="7" type="ORF">CLV44_101242</name>
</gene>
<evidence type="ECO:0000259" key="6">
    <source>
        <dbReference type="Pfam" id="PF00892"/>
    </source>
</evidence>
<dbReference type="RefSeq" id="WP_106590274.1">
    <property type="nucleotide sequence ID" value="NZ_PYGI01000001.1"/>
</dbReference>
<evidence type="ECO:0000313" key="7">
    <source>
        <dbReference type="EMBL" id="PSL16842.1"/>
    </source>
</evidence>
<feature type="transmembrane region" description="Helical" evidence="5">
    <location>
        <begin position="109"/>
        <end position="127"/>
    </location>
</feature>
<feature type="transmembrane region" description="Helical" evidence="5">
    <location>
        <begin position="228"/>
        <end position="248"/>
    </location>
</feature>
<evidence type="ECO:0000256" key="2">
    <source>
        <dbReference type="ARBA" id="ARBA00022692"/>
    </source>
</evidence>
<keyword evidence="4 5" id="KW-0472">Membrane</keyword>
<keyword evidence="3 5" id="KW-1133">Transmembrane helix</keyword>
<feature type="transmembrane region" description="Helical" evidence="5">
    <location>
        <begin position="46"/>
        <end position="66"/>
    </location>
</feature>
<dbReference type="Proteomes" id="UP000242133">
    <property type="component" value="Unassembled WGS sequence"/>
</dbReference>
<dbReference type="Pfam" id="PF00892">
    <property type="entry name" value="EamA"/>
    <property type="match status" value="2"/>
</dbReference>
<feature type="transmembrane region" description="Helical" evidence="5">
    <location>
        <begin position="21"/>
        <end position="40"/>
    </location>
</feature>
<dbReference type="EMBL" id="PYGI01000001">
    <property type="protein sequence ID" value="PSL16842.1"/>
    <property type="molecule type" value="Genomic_DNA"/>
</dbReference>
<evidence type="ECO:0000313" key="8">
    <source>
        <dbReference type="Proteomes" id="UP000242133"/>
    </source>
</evidence>
<dbReference type="GO" id="GO:0016020">
    <property type="term" value="C:membrane"/>
    <property type="evidence" value="ECO:0007669"/>
    <property type="project" value="UniProtKB-SubCell"/>
</dbReference>
<comment type="caution">
    <text evidence="7">The sequence shown here is derived from an EMBL/GenBank/DDBJ whole genome shotgun (WGS) entry which is preliminary data.</text>
</comment>
<dbReference type="OrthoDB" id="148351at2"/>
<comment type="subcellular location">
    <subcellularLocation>
        <location evidence="1">Membrane</location>
        <topology evidence="1">Multi-pass membrane protein</topology>
    </subcellularLocation>
</comment>
<feature type="domain" description="EamA" evidence="6">
    <location>
        <begin position="18"/>
        <end position="150"/>
    </location>
</feature>
<accession>A0A2P8F566</accession>
<sequence length="316" mass="34531">MLQRLQHHTHALSPTEKGMGIMALAMLLIPGMDAIAKLLSTSLSPAQIGCIRFAMQTLLLAAFMARGGSGTSAGVCRVLGQLMLSGLWIAAALTFLFWGLSYLPLANNIAIFFVEPLLLMLMSAWFLGEKVGRHQYGAVIVGLIGALIVIRPNWEAYGWVTVLPLLAAFFYAAHMATLRHLSGHIDGLASQFWSGVFACLFLALAMLFGEHWNIEQLQWHSNVSEHWAILLLMGVLSALAFGLINAAFKRAPASLLAPFQYLEIISATALGYLLFGDYPDAITWLGTAIILGSGLYLFQRERRTRQRLAAAGIDTR</sequence>
<feature type="transmembrane region" description="Helical" evidence="5">
    <location>
        <begin position="134"/>
        <end position="150"/>
    </location>
</feature>
<organism evidence="7 8">
    <name type="scientific">Marinobacterium halophilum</name>
    <dbReference type="NCBI Taxonomy" id="267374"/>
    <lineage>
        <taxon>Bacteria</taxon>
        <taxon>Pseudomonadati</taxon>
        <taxon>Pseudomonadota</taxon>
        <taxon>Gammaproteobacteria</taxon>
        <taxon>Oceanospirillales</taxon>
        <taxon>Oceanospirillaceae</taxon>
        <taxon>Marinobacterium</taxon>
    </lineage>
</organism>
<proteinExistence type="predicted"/>
<keyword evidence="8" id="KW-1185">Reference proteome</keyword>
<dbReference type="AlphaFoldDB" id="A0A2P8F566"/>
<feature type="transmembrane region" description="Helical" evidence="5">
    <location>
        <begin position="78"/>
        <end position="103"/>
    </location>
</feature>
<dbReference type="PANTHER" id="PTHR22911:SF6">
    <property type="entry name" value="SOLUTE CARRIER FAMILY 35 MEMBER G1"/>
    <property type="match status" value="1"/>
</dbReference>
<evidence type="ECO:0000256" key="3">
    <source>
        <dbReference type="ARBA" id="ARBA00022989"/>
    </source>
</evidence>
<dbReference type="InterPro" id="IPR000620">
    <property type="entry name" value="EamA_dom"/>
</dbReference>
<dbReference type="InterPro" id="IPR037185">
    <property type="entry name" value="EmrE-like"/>
</dbReference>